<dbReference type="SUPFAM" id="SSF52833">
    <property type="entry name" value="Thioredoxin-like"/>
    <property type="match status" value="1"/>
</dbReference>
<dbReference type="InterPro" id="IPR012336">
    <property type="entry name" value="Thioredoxin-like_fold"/>
</dbReference>
<dbReference type="PANTHER" id="PTHR35891">
    <property type="entry name" value="THIOL:DISULFIDE INTERCHANGE PROTEIN DSBA"/>
    <property type="match status" value="1"/>
</dbReference>
<feature type="domain" description="Thioredoxin-like fold" evidence="1">
    <location>
        <begin position="6"/>
        <end position="138"/>
    </location>
</feature>
<organism evidence="2 3">
    <name type="scientific">Ferrimonas pelagia</name>
    <dbReference type="NCBI Taxonomy" id="1177826"/>
    <lineage>
        <taxon>Bacteria</taxon>
        <taxon>Pseudomonadati</taxon>
        <taxon>Pseudomonadota</taxon>
        <taxon>Gammaproteobacteria</taxon>
        <taxon>Alteromonadales</taxon>
        <taxon>Ferrimonadaceae</taxon>
        <taxon>Ferrimonas</taxon>
    </lineage>
</organism>
<proteinExistence type="predicted"/>
<reference evidence="3" key="1">
    <citation type="journal article" date="2019" name="Int. J. Syst. Evol. Microbiol.">
        <title>The Global Catalogue of Microorganisms (GCM) 10K type strain sequencing project: providing services to taxonomists for standard genome sequencing and annotation.</title>
        <authorList>
            <consortium name="The Broad Institute Genomics Platform"/>
            <consortium name="The Broad Institute Genome Sequencing Center for Infectious Disease"/>
            <person name="Wu L."/>
            <person name="Ma J."/>
        </authorList>
    </citation>
    <scope>NUCLEOTIDE SEQUENCE [LARGE SCALE GENOMIC DNA]</scope>
    <source>
        <strain evidence="3">JCM 18401</strain>
    </source>
</reference>
<sequence>MISPCEYIWIGCPYCIEMKPYLSELMTKHESLALILRHSTKNEIWERDARLFYALDQLNQLVYLDELMEFYVELRRAKTPPEQEDFNRFFSERGLDHAEIMRIADGADVNALIDVTKAEMTAIDLKSVPTLVVNGKYMVLYDNDLETNEQRMALAEYLMALE</sequence>
<gene>
    <name evidence="2" type="ORF">GCM10023333_18470</name>
</gene>
<dbReference type="PANTHER" id="PTHR35891:SF3">
    <property type="entry name" value="THIOL:DISULFIDE INTERCHANGE PROTEIN DSBL"/>
    <property type="match status" value="1"/>
</dbReference>
<evidence type="ECO:0000313" key="3">
    <source>
        <dbReference type="Proteomes" id="UP001499988"/>
    </source>
</evidence>
<protein>
    <recommendedName>
        <fullName evidence="1">Thioredoxin-like fold domain-containing protein</fullName>
    </recommendedName>
</protein>
<dbReference type="EMBL" id="BAABJZ010000052">
    <property type="protein sequence ID" value="GAA4885216.1"/>
    <property type="molecule type" value="Genomic_DNA"/>
</dbReference>
<dbReference type="InterPro" id="IPR036249">
    <property type="entry name" value="Thioredoxin-like_sf"/>
</dbReference>
<evidence type="ECO:0000259" key="1">
    <source>
        <dbReference type="Pfam" id="PF13462"/>
    </source>
</evidence>
<keyword evidence="3" id="KW-1185">Reference proteome</keyword>
<dbReference type="Gene3D" id="3.40.30.10">
    <property type="entry name" value="Glutaredoxin"/>
    <property type="match status" value="1"/>
</dbReference>
<dbReference type="InterPro" id="IPR050824">
    <property type="entry name" value="Thiol_disulfide_DsbA"/>
</dbReference>
<comment type="caution">
    <text evidence="2">The sequence shown here is derived from an EMBL/GenBank/DDBJ whole genome shotgun (WGS) entry which is preliminary data.</text>
</comment>
<dbReference type="RefSeq" id="WP_345335084.1">
    <property type="nucleotide sequence ID" value="NZ_BAABJZ010000052.1"/>
</dbReference>
<dbReference type="Proteomes" id="UP001499988">
    <property type="component" value="Unassembled WGS sequence"/>
</dbReference>
<accession>A0ABP9ERV8</accession>
<name>A0ABP9ERV8_9GAMM</name>
<dbReference type="Pfam" id="PF13462">
    <property type="entry name" value="Thioredoxin_4"/>
    <property type="match status" value="1"/>
</dbReference>
<evidence type="ECO:0000313" key="2">
    <source>
        <dbReference type="EMBL" id="GAA4885216.1"/>
    </source>
</evidence>